<dbReference type="InterPro" id="IPR047092">
    <property type="entry name" value="AFUB_07903/YDR124W-like_hel"/>
</dbReference>
<keyword evidence="4" id="KW-1185">Reference proteome</keyword>
<reference evidence="3" key="1">
    <citation type="submission" date="2022-12" db="EMBL/GenBank/DDBJ databases">
        <authorList>
            <person name="Petersen C."/>
        </authorList>
    </citation>
    <scope>NUCLEOTIDE SEQUENCE</scope>
    <source>
        <strain evidence="3">IBT 21472</strain>
    </source>
</reference>
<gene>
    <name evidence="3" type="ORF">N7476_004888</name>
</gene>
<dbReference type="PANTHER" id="PTHR36102:SF1">
    <property type="entry name" value="YDR124W-LIKE HELICAL BUNDLE DOMAIN-CONTAINING PROTEIN"/>
    <property type="match status" value="1"/>
</dbReference>
<comment type="caution">
    <text evidence="3">The sequence shown here is derived from an EMBL/GenBank/DDBJ whole genome shotgun (WGS) entry which is preliminary data.</text>
</comment>
<sequence length="444" mass="49816">MASAANSAEFHWMEHNDMLRQYPHGRRSFQHFALIYIDRDGQLRYETSISISDSVKTVLSPRVTREFLKAVAESKEGGYSAPGLPDGQPSFLPASSLAPTVSEASQQGASLQRRRELWTDEHNFAVQTTTIPVNDKGLLCQYYEKVFQNLQQTNCRAIAKVYVRLVEPRKQFQFPYNGRKTAAGKTQQFSPEETKPPWWPPGVSHREPDHLPKTERIALLVHILCELRISHGITAQKLKDAGRSIQHFISPTERLQLLDELYRVREEEEKFLDAITGKSLQLLESSELMDADGNLTVTISRANQPDSMLVTSRHSHQCTESAWVGQMSECGPPIQNMSICFRPAQSMIPFKVPVDPCAITNIARQQNLLIEPGSNSSSQPVSCQGLKRTFSSIEDGRLPTRSSSVESFSSSFVACHPLTLETCEGIPLDSSYPGTDFIWGDLYN</sequence>
<proteinExistence type="predicted"/>
<dbReference type="Pfam" id="PF11001">
    <property type="entry name" value="AFUB_07903_YDR124W_hel"/>
    <property type="match status" value="1"/>
</dbReference>
<evidence type="ECO:0000313" key="4">
    <source>
        <dbReference type="Proteomes" id="UP001147746"/>
    </source>
</evidence>
<dbReference type="AlphaFoldDB" id="A0A9W9PYC6"/>
<dbReference type="EMBL" id="JAPZBO010000004">
    <property type="protein sequence ID" value="KAJ5318468.1"/>
    <property type="molecule type" value="Genomic_DNA"/>
</dbReference>
<reference evidence="3" key="2">
    <citation type="journal article" date="2023" name="IMA Fungus">
        <title>Comparative genomic study of the Penicillium genus elucidates a diverse pangenome and 15 lateral gene transfer events.</title>
        <authorList>
            <person name="Petersen C."/>
            <person name="Sorensen T."/>
            <person name="Nielsen M.R."/>
            <person name="Sondergaard T.E."/>
            <person name="Sorensen J.L."/>
            <person name="Fitzpatrick D.A."/>
            <person name="Frisvad J.C."/>
            <person name="Nielsen K.L."/>
        </authorList>
    </citation>
    <scope>NUCLEOTIDE SEQUENCE</scope>
    <source>
        <strain evidence="3">IBT 21472</strain>
    </source>
</reference>
<accession>A0A9W9PYC6</accession>
<evidence type="ECO:0000313" key="3">
    <source>
        <dbReference type="EMBL" id="KAJ5318468.1"/>
    </source>
</evidence>
<feature type="region of interest" description="Disordered" evidence="1">
    <location>
        <begin position="181"/>
        <end position="204"/>
    </location>
</feature>
<dbReference type="PANTHER" id="PTHR36102">
    <property type="entry name" value="CHROMOSOME 10, WHOLE GENOME SHOTGUN SEQUENCE"/>
    <property type="match status" value="1"/>
</dbReference>
<feature type="domain" description="Subtelomeric hrmA-associated cluster protein AFUB-079030/YDR124W-like helical bundle" evidence="2">
    <location>
        <begin position="133"/>
        <end position="266"/>
    </location>
</feature>
<protein>
    <recommendedName>
        <fullName evidence="2">Subtelomeric hrmA-associated cluster protein AFUB-079030/YDR124W-like helical bundle domain-containing protein</fullName>
    </recommendedName>
</protein>
<evidence type="ECO:0000256" key="1">
    <source>
        <dbReference type="SAM" id="MobiDB-lite"/>
    </source>
</evidence>
<dbReference type="Proteomes" id="UP001147746">
    <property type="component" value="Unassembled WGS sequence"/>
</dbReference>
<organism evidence="3 4">
    <name type="scientific">Penicillium atrosanguineum</name>
    <dbReference type="NCBI Taxonomy" id="1132637"/>
    <lineage>
        <taxon>Eukaryota</taxon>
        <taxon>Fungi</taxon>
        <taxon>Dikarya</taxon>
        <taxon>Ascomycota</taxon>
        <taxon>Pezizomycotina</taxon>
        <taxon>Eurotiomycetes</taxon>
        <taxon>Eurotiomycetidae</taxon>
        <taxon>Eurotiales</taxon>
        <taxon>Aspergillaceae</taxon>
        <taxon>Penicillium</taxon>
    </lineage>
</organism>
<dbReference type="InterPro" id="IPR021264">
    <property type="entry name" value="AFUB_079030/YDR124W-like"/>
</dbReference>
<evidence type="ECO:0000259" key="2">
    <source>
        <dbReference type="Pfam" id="PF11001"/>
    </source>
</evidence>
<name>A0A9W9PYC6_9EURO</name>